<evidence type="ECO:0000313" key="3">
    <source>
        <dbReference type="Proteomes" id="UP000268033"/>
    </source>
</evidence>
<protein>
    <submittedName>
        <fullName evidence="2">Chalcone isomerase-like protein</fullName>
    </submittedName>
</protein>
<keyword evidence="3" id="KW-1185">Reference proteome</keyword>
<name>A0A3N1PHB0_9GAMM</name>
<dbReference type="EMBL" id="RJUL01000004">
    <property type="protein sequence ID" value="ROQ27449.1"/>
    <property type="molecule type" value="Genomic_DNA"/>
</dbReference>
<keyword evidence="2" id="KW-0413">Isomerase</keyword>
<reference evidence="2 3" key="1">
    <citation type="submission" date="2018-11" db="EMBL/GenBank/DDBJ databases">
        <title>Genomic Encyclopedia of Type Strains, Phase IV (KMG-IV): sequencing the most valuable type-strain genomes for metagenomic binning, comparative biology and taxonomic classification.</title>
        <authorList>
            <person name="Goeker M."/>
        </authorList>
    </citation>
    <scope>NUCLEOTIDE SEQUENCE [LARGE SCALE GENOMIC DNA]</scope>
    <source>
        <strain evidence="2 3">DSM 21945</strain>
    </source>
</reference>
<evidence type="ECO:0000259" key="1">
    <source>
        <dbReference type="Pfam" id="PF16036"/>
    </source>
</evidence>
<accession>A0A3N1PHB0</accession>
<dbReference type="Proteomes" id="UP000268033">
    <property type="component" value="Unassembled WGS sequence"/>
</dbReference>
<sequence length="148" mass="17327">MRTLWLLCLLAMPALGQWQLKGQGRFEYLFWDIYDARYYTGPEAQALSLHYLRDIKGQDIVKQTAKEWRHLGLYRQPWLDWFAEYCPDVKKGDTLRLEVTQSESRFYLNGELLASNADPDFGPVFLAIWLSPKTRAPELRLALLGKED</sequence>
<dbReference type="AlphaFoldDB" id="A0A3N1PHB0"/>
<dbReference type="STRING" id="584787.GCA_001247655_02538"/>
<dbReference type="RefSeq" id="WP_170164068.1">
    <property type="nucleotide sequence ID" value="NZ_RJUL01000004.1"/>
</dbReference>
<dbReference type="Pfam" id="PF16036">
    <property type="entry name" value="Chalcone_3"/>
    <property type="match status" value="1"/>
</dbReference>
<comment type="caution">
    <text evidence="2">The sequence shown here is derived from an EMBL/GenBank/DDBJ whole genome shotgun (WGS) entry which is preliminary data.</text>
</comment>
<gene>
    <name evidence="2" type="ORF">EDC28_10499</name>
</gene>
<evidence type="ECO:0000313" key="2">
    <source>
        <dbReference type="EMBL" id="ROQ27449.1"/>
    </source>
</evidence>
<organism evidence="2 3">
    <name type="scientific">Gallaecimonas pentaromativorans</name>
    <dbReference type="NCBI Taxonomy" id="584787"/>
    <lineage>
        <taxon>Bacteria</taxon>
        <taxon>Pseudomonadati</taxon>
        <taxon>Pseudomonadota</taxon>
        <taxon>Gammaproteobacteria</taxon>
        <taxon>Enterobacterales</taxon>
        <taxon>Gallaecimonadaceae</taxon>
        <taxon>Gallaecimonas</taxon>
    </lineage>
</organism>
<dbReference type="GO" id="GO:0016853">
    <property type="term" value="F:isomerase activity"/>
    <property type="evidence" value="ECO:0007669"/>
    <property type="project" value="UniProtKB-KW"/>
</dbReference>
<dbReference type="InterPro" id="IPR016087">
    <property type="entry name" value="Chalcone_isomerase"/>
</dbReference>
<proteinExistence type="predicted"/>
<feature type="domain" description="Chalcone isomerase" evidence="1">
    <location>
        <begin position="47"/>
        <end position="145"/>
    </location>
</feature>